<organism evidence="1 2">
    <name type="scientific">Legionella maioricensis</name>
    <dbReference type="NCBI Taxonomy" id="2896528"/>
    <lineage>
        <taxon>Bacteria</taxon>
        <taxon>Pseudomonadati</taxon>
        <taxon>Pseudomonadota</taxon>
        <taxon>Gammaproteobacteria</taxon>
        <taxon>Legionellales</taxon>
        <taxon>Legionellaceae</taxon>
        <taxon>Legionella</taxon>
    </lineage>
</organism>
<keyword evidence="2" id="KW-1185">Reference proteome</keyword>
<dbReference type="AlphaFoldDB" id="A0A9X2CXP1"/>
<proteinExistence type="predicted"/>
<name>A0A9X2CXP1_9GAMM</name>
<dbReference type="EMBL" id="JAJKBJ010000001">
    <property type="protein sequence ID" value="MCL9682667.1"/>
    <property type="molecule type" value="Genomic_DNA"/>
</dbReference>
<protein>
    <submittedName>
        <fullName evidence="1">Uncharacterized protein</fullName>
    </submittedName>
</protein>
<accession>A0A9X2CXP1</accession>
<dbReference type="Proteomes" id="UP001139721">
    <property type="component" value="Unassembled WGS sequence"/>
</dbReference>
<comment type="caution">
    <text evidence="1">The sequence shown here is derived from an EMBL/GenBank/DDBJ whole genome shotgun (WGS) entry which is preliminary data.</text>
</comment>
<reference evidence="1" key="1">
    <citation type="submission" date="2021-11" db="EMBL/GenBank/DDBJ databases">
        <title>Legionella maioricencis sp. nov., a new species isolated from hot water samples in Mallorca.</title>
        <authorList>
            <person name="Crespi S."/>
            <person name="Drasar V."/>
            <person name="Salva-Serra F."/>
            <person name="Jaen-Luchoro D."/>
            <person name="Pineiro-Iglesias B."/>
            <person name="Aliaga F."/>
            <person name="Fernandez-Juarez V."/>
            <person name="Coll G."/>
            <person name="Moore E.R.B."/>
            <person name="Bennasar-Figueras A."/>
        </authorList>
    </citation>
    <scope>NUCLEOTIDE SEQUENCE</scope>
    <source>
        <strain evidence="1">HCPI-6</strain>
    </source>
</reference>
<evidence type="ECO:0000313" key="2">
    <source>
        <dbReference type="Proteomes" id="UP001139721"/>
    </source>
</evidence>
<sequence>MMQRIKVFLQALFCIYLLLISESGFSCACFNFYHLQTLFINQPNVSCQMNTQGIIVMVLITNGKDIAYSNPERCEIRALYHNISRQYAPFSNENSECINELMTACQNLGVPVINNNL</sequence>
<gene>
    <name evidence="1" type="ORF">LOX96_01020</name>
</gene>
<dbReference type="RefSeq" id="WP_250421392.1">
    <property type="nucleotide sequence ID" value="NZ_JAJKBJ010000001.1"/>
</dbReference>
<evidence type="ECO:0000313" key="1">
    <source>
        <dbReference type="EMBL" id="MCL9682667.1"/>
    </source>
</evidence>